<dbReference type="SMART" id="SM00387">
    <property type="entry name" value="HATPase_c"/>
    <property type="match status" value="1"/>
</dbReference>
<evidence type="ECO:0000313" key="5">
    <source>
        <dbReference type="EMBL" id="NBI34053.1"/>
    </source>
</evidence>
<evidence type="ECO:0000256" key="1">
    <source>
        <dbReference type="ARBA" id="ARBA00000085"/>
    </source>
</evidence>
<dbReference type="Pfam" id="PF01047">
    <property type="entry name" value="MarR"/>
    <property type="match status" value="1"/>
</dbReference>
<comment type="caution">
    <text evidence="5">The sequence shown here is derived from an EMBL/GenBank/DDBJ whole genome shotgun (WGS) entry which is preliminary data.</text>
</comment>
<feature type="region of interest" description="Disordered" evidence="3">
    <location>
        <begin position="180"/>
        <end position="201"/>
    </location>
</feature>
<dbReference type="PRINTS" id="PR00344">
    <property type="entry name" value="BCTRLSENSOR"/>
</dbReference>
<gene>
    <name evidence="5" type="ORF">D1639_03205</name>
</gene>
<dbReference type="GO" id="GO:0004673">
    <property type="term" value="F:protein histidine kinase activity"/>
    <property type="evidence" value="ECO:0007669"/>
    <property type="project" value="UniProtKB-EC"/>
</dbReference>
<feature type="domain" description="Histidine kinase/HSP90-like ATPase" evidence="4">
    <location>
        <begin position="71"/>
        <end position="178"/>
    </location>
</feature>
<dbReference type="EMBL" id="QWKH01000012">
    <property type="protein sequence ID" value="NBI34053.1"/>
    <property type="molecule type" value="Genomic_DNA"/>
</dbReference>
<reference evidence="5" key="1">
    <citation type="submission" date="2018-08" db="EMBL/GenBank/DDBJ databases">
        <title>Murine metabolic-syndrome-specific gut microbial biobank.</title>
        <authorList>
            <person name="Liu C."/>
        </authorList>
    </citation>
    <scope>NUCLEOTIDE SEQUENCE [LARGE SCALE GENOMIC DNA]</scope>
    <source>
        <strain evidence="5">Z82</strain>
    </source>
</reference>
<dbReference type="SUPFAM" id="SSF55874">
    <property type="entry name" value="ATPase domain of HSP90 chaperone/DNA topoisomerase II/histidine kinase"/>
    <property type="match status" value="1"/>
</dbReference>
<dbReference type="InterPro" id="IPR036890">
    <property type="entry name" value="HATPase_C_sf"/>
</dbReference>
<dbReference type="InterPro" id="IPR000835">
    <property type="entry name" value="HTH_MarR-typ"/>
</dbReference>
<evidence type="ECO:0000256" key="2">
    <source>
        <dbReference type="ARBA" id="ARBA00012438"/>
    </source>
</evidence>
<feature type="compositionally biased region" description="Low complexity" evidence="3">
    <location>
        <begin position="298"/>
        <end position="312"/>
    </location>
</feature>
<dbReference type="Gene3D" id="3.30.565.10">
    <property type="entry name" value="Histidine kinase-like ATPase, C-terminal domain"/>
    <property type="match status" value="1"/>
</dbReference>
<comment type="catalytic activity">
    <reaction evidence="1">
        <text>ATP + protein L-histidine = ADP + protein N-phospho-L-histidine.</text>
        <dbReference type="EC" id="2.7.13.3"/>
    </reaction>
</comment>
<evidence type="ECO:0000259" key="4">
    <source>
        <dbReference type="SMART" id="SM00387"/>
    </source>
</evidence>
<accession>A0A7C9KA61</accession>
<dbReference type="EC" id="2.7.13.3" evidence="2"/>
<dbReference type="AlphaFoldDB" id="A0A7C9KA61"/>
<name>A0A7C9KA61_9BACT</name>
<dbReference type="SUPFAM" id="SSF46785">
    <property type="entry name" value="Winged helix' DNA-binding domain"/>
    <property type="match status" value="1"/>
</dbReference>
<dbReference type="Pfam" id="PF02518">
    <property type="entry name" value="HATPase_c"/>
    <property type="match status" value="1"/>
</dbReference>
<dbReference type="InterPro" id="IPR004358">
    <property type="entry name" value="Sig_transdc_His_kin-like_C"/>
</dbReference>
<dbReference type="Gene3D" id="1.10.10.10">
    <property type="entry name" value="Winged helix-like DNA-binding domain superfamily/Winged helix DNA-binding domain"/>
    <property type="match status" value="1"/>
</dbReference>
<sequence length="394" mass="41627">MDNQNEIPDEARDSNYSEGLPYDYSNVVNPVRIAVYDDGHSIPRMVVVPPADTATFIENLSQIVYNEARNAGGSLPYMAIREVSENFIHARFAEATVSILDRGNTVRFTDQGPGIPDKERAQQPGFTRAIEPMKPYIRGVGSGLPIVREYMELSRGRVTIEDNLGTGAVVTISLVRDGAVSGEPSSPLATRPAETGGEVSTYGMSSGPSIACFPNGSGTASVGSGAPQAGSASFVPAQVSQPAAPGVYPQPAVGYEPSSPYMASTASAPVYVAPQATYPYIQQVPTAQYVPGQPVQQPVPASPSVASGVPAGQSHGRGYSVDIPELTQRELDAMAIMYQQGPIRGSQLGKILNLASSSTSAVFEKLEAKGLVMKYDDKKRGLTEIGNIIASRTI</sequence>
<feature type="region of interest" description="Disordered" evidence="3">
    <location>
        <begin position="298"/>
        <end position="319"/>
    </location>
</feature>
<dbReference type="InterPro" id="IPR003594">
    <property type="entry name" value="HATPase_dom"/>
</dbReference>
<dbReference type="InterPro" id="IPR036388">
    <property type="entry name" value="WH-like_DNA-bd_sf"/>
</dbReference>
<dbReference type="InterPro" id="IPR036390">
    <property type="entry name" value="WH_DNA-bd_sf"/>
</dbReference>
<protein>
    <recommendedName>
        <fullName evidence="2">histidine kinase</fullName>
        <ecNumber evidence="2">2.7.13.3</ecNumber>
    </recommendedName>
</protein>
<organism evidence="5">
    <name type="scientific">Muribaculaceae bacterium Z82</name>
    <dbReference type="NCBI Taxonomy" id="2304548"/>
    <lineage>
        <taxon>Bacteria</taxon>
        <taxon>Pseudomonadati</taxon>
        <taxon>Bacteroidota</taxon>
        <taxon>Bacteroidia</taxon>
        <taxon>Bacteroidales</taxon>
        <taxon>Muribaculaceae</taxon>
    </lineage>
</organism>
<dbReference type="GO" id="GO:0003700">
    <property type="term" value="F:DNA-binding transcription factor activity"/>
    <property type="evidence" value="ECO:0007669"/>
    <property type="project" value="InterPro"/>
</dbReference>
<evidence type="ECO:0000256" key="3">
    <source>
        <dbReference type="SAM" id="MobiDB-lite"/>
    </source>
</evidence>
<proteinExistence type="predicted"/>